<dbReference type="GO" id="GO:0043953">
    <property type="term" value="P:protein transport by the Tat complex"/>
    <property type="evidence" value="ECO:0007669"/>
    <property type="project" value="UniProtKB-UniRule"/>
</dbReference>
<evidence type="ECO:0000256" key="1">
    <source>
        <dbReference type="ARBA" id="ARBA00004162"/>
    </source>
</evidence>
<dbReference type="Pfam" id="PF02416">
    <property type="entry name" value="TatA_B_E"/>
    <property type="match status" value="1"/>
</dbReference>
<dbReference type="InterPro" id="IPR003369">
    <property type="entry name" value="TatA/B/E"/>
</dbReference>
<protein>
    <recommendedName>
        <fullName evidence="9">Sec-independent protein translocase protein TatA</fullName>
    </recommendedName>
</protein>
<comment type="subcellular location">
    <subcellularLocation>
        <location evidence="1 9">Cell membrane</location>
        <topology evidence="1 9">Single-pass membrane protein</topology>
    </subcellularLocation>
</comment>
<comment type="similarity">
    <text evidence="9">Belongs to the TatA/E family.</text>
</comment>
<keyword evidence="7 9" id="KW-0811">Translocation</keyword>
<keyword evidence="6 9" id="KW-1133">Transmembrane helix</keyword>
<dbReference type="EMBL" id="CP021081">
    <property type="protein sequence ID" value="ASN80641.1"/>
    <property type="molecule type" value="Genomic_DNA"/>
</dbReference>
<evidence type="ECO:0000256" key="10">
    <source>
        <dbReference type="SAM" id="MobiDB-lite"/>
    </source>
</evidence>
<dbReference type="GO" id="GO:0008320">
    <property type="term" value="F:protein transmembrane transporter activity"/>
    <property type="evidence" value="ECO:0007669"/>
    <property type="project" value="UniProtKB-UniRule"/>
</dbReference>
<keyword evidence="3 9" id="KW-1003">Cell membrane</keyword>
<feature type="compositionally biased region" description="Low complexity" evidence="10">
    <location>
        <begin position="63"/>
        <end position="82"/>
    </location>
</feature>
<evidence type="ECO:0000256" key="2">
    <source>
        <dbReference type="ARBA" id="ARBA00022448"/>
    </source>
</evidence>
<dbReference type="HAMAP" id="MF_00236">
    <property type="entry name" value="TatA_E"/>
    <property type="match status" value="1"/>
</dbReference>
<dbReference type="PANTHER" id="PTHR42982">
    <property type="entry name" value="SEC-INDEPENDENT PROTEIN TRANSLOCASE PROTEIN TATA"/>
    <property type="match status" value="1"/>
</dbReference>
<dbReference type="Gene3D" id="1.20.5.3310">
    <property type="match status" value="1"/>
</dbReference>
<keyword evidence="8 9" id="KW-0472">Membrane</keyword>
<dbReference type="OrthoDB" id="72155at2"/>
<comment type="function">
    <text evidence="9">Part of the twin-arginine translocation (Tat) system that transports large folded proteins containing a characteristic twin-arginine motif in their signal peptide across membranes. TatA could form the protein-conducting channel of the Tat system.</text>
</comment>
<feature type="region of interest" description="Disordered" evidence="10">
    <location>
        <begin position="42"/>
        <end position="82"/>
    </location>
</feature>
<evidence type="ECO:0000256" key="9">
    <source>
        <dbReference type="HAMAP-Rule" id="MF_00236"/>
    </source>
</evidence>
<dbReference type="PANTHER" id="PTHR42982:SF8">
    <property type="entry name" value="SEC-INDEPENDENT PROTEIN TRANSLOCASE PROTEIN TATA"/>
    <property type="match status" value="1"/>
</dbReference>
<evidence type="ECO:0000256" key="6">
    <source>
        <dbReference type="ARBA" id="ARBA00022989"/>
    </source>
</evidence>
<dbReference type="STRING" id="317577.GCA_000419625_02682"/>
<keyword evidence="12" id="KW-1185">Reference proteome</keyword>
<dbReference type="RefSeq" id="WP_022802195.1">
    <property type="nucleotide sequence ID" value="NZ_ATTJ01000001.1"/>
</dbReference>
<dbReference type="InterPro" id="IPR006312">
    <property type="entry name" value="TatA/E"/>
</dbReference>
<evidence type="ECO:0000256" key="5">
    <source>
        <dbReference type="ARBA" id="ARBA00022927"/>
    </source>
</evidence>
<evidence type="ECO:0000313" key="12">
    <source>
        <dbReference type="Proteomes" id="UP000259030"/>
    </source>
</evidence>
<evidence type="ECO:0000256" key="7">
    <source>
        <dbReference type="ARBA" id="ARBA00023010"/>
    </source>
</evidence>
<evidence type="ECO:0000256" key="4">
    <source>
        <dbReference type="ARBA" id="ARBA00022692"/>
    </source>
</evidence>
<comment type="subunit">
    <text evidence="9">Forms a complex with TatC.</text>
</comment>
<dbReference type="NCBIfam" id="TIGR01411">
    <property type="entry name" value="tatAE"/>
    <property type="match status" value="1"/>
</dbReference>
<gene>
    <name evidence="9" type="primary">tatA</name>
    <name evidence="11" type="ORF">DFI_06175</name>
</gene>
<proteinExistence type="inferred from homology"/>
<reference evidence="11 12" key="1">
    <citation type="submission" date="2017-05" db="EMBL/GenBank/DDBJ databases">
        <title>The complete genome sequence of Deinococcus ficus isolated from the rhizosphere of the Ficus religiosa L. in Taiwan.</title>
        <authorList>
            <person name="Wu K.-M."/>
            <person name="Liao T.-L."/>
            <person name="Liu Y.-M."/>
            <person name="Young C.-C."/>
            <person name="Tsai S.-F."/>
        </authorList>
    </citation>
    <scope>NUCLEOTIDE SEQUENCE [LARGE SCALE GENOMIC DNA]</scope>
    <source>
        <strain evidence="11 12">CC-FR2-10</strain>
    </source>
</reference>
<organism evidence="11 12">
    <name type="scientific">Deinococcus ficus</name>
    <dbReference type="NCBI Taxonomy" id="317577"/>
    <lineage>
        <taxon>Bacteria</taxon>
        <taxon>Thermotogati</taxon>
        <taxon>Deinococcota</taxon>
        <taxon>Deinococci</taxon>
        <taxon>Deinococcales</taxon>
        <taxon>Deinococcaceae</taxon>
        <taxon>Deinococcus</taxon>
    </lineage>
</organism>
<evidence type="ECO:0000256" key="3">
    <source>
        <dbReference type="ARBA" id="ARBA00022475"/>
    </source>
</evidence>
<accession>A0A221SVK9</accession>
<dbReference type="GO" id="GO:0033281">
    <property type="term" value="C:TAT protein transport complex"/>
    <property type="evidence" value="ECO:0007669"/>
    <property type="project" value="UniProtKB-UniRule"/>
</dbReference>
<dbReference type="AlphaFoldDB" id="A0A221SVK9"/>
<dbReference type="KEGG" id="dfc:DFI_06175"/>
<evidence type="ECO:0000313" key="11">
    <source>
        <dbReference type="EMBL" id="ASN80641.1"/>
    </source>
</evidence>
<sequence>MSLGPLEILLIVVLIALLFGAKKLPELMKGAGQGIREFKKEVHADGSTKTTEVTDVASRQLDPVTGQPVTTHTHTTQTTERR</sequence>
<keyword evidence="2 9" id="KW-0813">Transport</keyword>
<keyword evidence="5 9" id="KW-0653">Protein transport</keyword>
<keyword evidence="4 9" id="KW-0812">Transmembrane</keyword>
<dbReference type="Proteomes" id="UP000259030">
    <property type="component" value="Chromosome"/>
</dbReference>
<name>A0A221SVK9_9DEIO</name>
<evidence type="ECO:0000256" key="8">
    <source>
        <dbReference type="ARBA" id="ARBA00023136"/>
    </source>
</evidence>